<dbReference type="Pfam" id="PF00491">
    <property type="entry name" value="Arginase"/>
    <property type="match status" value="1"/>
</dbReference>
<comment type="similarity">
    <text evidence="1">Belongs to the arginase family. Agmatinase subfamily.</text>
</comment>
<evidence type="ECO:0000256" key="2">
    <source>
        <dbReference type="ARBA" id="ARBA00022723"/>
    </source>
</evidence>
<dbReference type="CDD" id="cd11592">
    <property type="entry name" value="Agmatinase_PAH"/>
    <property type="match status" value="1"/>
</dbReference>
<dbReference type="GO" id="GO:0008783">
    <property type="term" value="F:agmatinase activity"/>
    <property type="evidence" value="ECO:0007669"/>
    <property type="project" value="TreeGrafter"/>
</dbReference>
<evidence type="ECO:0000256" key="3">
    <source>
        <dbReference type="ARBA" id="ARBA00022801"/>
    </source>
</evidence>
<dbReference type="InterPro" id="IPR023696">
    <property type="entry name" value="Ureohydrolase_dom_sf"/>
</dbReference>
<dbReference type="Gene3D" id="3.40.800.10">
    <property type="entry name" value="Ureohydrolase domain"/>
    <property type="match status" value="1"/>
</dbReference>
<dbReference type="GO" id="GO:0033389">
    <property type="term" value="P:putrescine biosynthetic process from arginine, via agmatine"/>
    <property type="evidence" value="ECO:0007669"/>
    <property type="project" value="TreeGrafter"/>
</dbReference>
<proteinExistence type="inferred from homology"/>
<comment type="caution">
    <text evidence="5">The sequence shown here is derived from an EMBL/GenBank/DDBJ whole genome shotgun (WGS) entry which is preliminary data.</text>
</comment>
<dbReference type="PANTHER" id="PTHR11358:SF26">
    <property type="entry name" value="GUANIDINO ACID HYDROLASE, MITOCHONDRIAL"/>
    <property type="match status" value="1"/>
</dbReference>
<dbReference type="PROSITE" id="PS01053">
    <property type="entry name" value="ARGINASE_1"/>
    <property type="match status" value="1"/>
</dbReference>
<dbReference type="PROSITE" id="PS51409">
    <property type="entry name" value="ARGINASE_2"/>
    <property type="match status" value="1"/>
</dbReference>
<gene>
    <name evidence="5" type="ORF">FBZ89_12327</name>
</gene>
<reference evidence="5 6" key="1">
    <citation type="submission" date="2019-06" db="EMBL/GenBank/DDBJ databases">
        <title>Genomic Encyclopedia of Type Strains, Phase IV (KMG-V): Genome sequencing to study the core and pangenomes of soil and plant-associated prokaryotes.</title>
        <authorList>
            <person name="Whitman W."/>
        </authorList>
    </citation>
    <scope>NUCLEOTIDE SEQUENCE [LARGE SCALE GENOMIC DNA]</scope>
    <source>
        <strain evidence="5 6">BR 11880</strain>
    </source>
</reference>
<dbReference type="GO" id="GO:0046872">
    <property type="term" value="F:metal ion binding"/>
    <property type="evidence" value="ECO:0007669"/>
    <property type="project" value="UniProtKB-KW"/>
</dbReference>
<keyword evidence="2" id="KW-0479">Metal-binding</keyword>
<accession>A0A560ETW0</accession>
<dbReference type="OrthoDB" id="9788689at2"/>
<dbReference type="NCBIfam" id="TIGR01230">
    <property type="entry name" value="agmatinase"/>
    <property type="match status" value="1"/>
</dbReference>
<name>A0A560ETW0_9PROT</name>
<protein>
    <submittedName>
        <fullName evidence="5">Agmatinase</fullName>
    </submittedName>
</protein>
<dbReference type="InterPro" id="IPR005925">
    <property type="entry name" value="Agmatinase-rel"/>
</dbReference>
<dbReference type="InterPro" id="IPR020855">
    <property type="entry name" value="Ureohydrolase_Mn_BS"/>
</dbReference>
<sequence length="351" mass="37416">MDQSKLDRLRQRYGAASPADFFDPHFREVAEAVFRGAEAPRQPFADAGTLLDAPLRPDLAALDDFGGLDIALVGVPMDLGVTNRAGSRFGPRAIRGMDRIGPYEHVLRLVPSAQASIADIGDVPFSNYLSLAACHHDIQAFYGRLAAAGVVPLSVGGDHSVSYSILKALGRERPVGLIHFDAHCDTSGGDDSARFHHSGPFRLAVLDGVLDPDRTIQIGIRGSAEFFWEFSYDAGMTVLHAEDVAEMGAKAVIAKAREVVGDGPVYISFDVDCLDPVYAPGTGTPEVGGLTSREALAILRGLAGLDVIGADVVEIAPQYDPTSNTAQVGAQILFEQLCLATLALDRRRQHG</sequence>
<dbReference type="PANTHER" id="PTHR11358">
    <property type="entry name" value="ARGINASE/AGMATINASE"/>
    <property type="match status" value="1"/>
</dbReference>
<evidence type="ECO:0000313" key="5">
    <source>
        <dbReference type="EMBL" id="TWB12816.1"/>
    </source>
</evidence>
<evidence type="ECO:0000313" key="6">
    <source>
        <dbReference type="Proteomes" id="UP000319859"/>
    </source>
</evidence>
<dbReference type="InterPro" id="IPR006035">
    <property type="entry name" value="Ureohydrolase"/>
</dbReference>
<evidence type="ECO:0000256" key="4">
    <source>
        <dbReference type="RuleBase" id="RU003684"/>
    </source>
</evidence>
<keyword evidence="3 4" id="KW-0378">Hydrolase</keyword>
<organism evidence="5 6">
    <name type="scientific">Nitrospirillum amazonense</name>
    <dbReference type="NCBI Taxonomy" id="28077"/>
    <lineage>
        <taxon>Bacteria</taxon>
        <taxon>Pseudomonadati</taxon>
        <taxon>Pseudomonadota</taxon>
        <taxon>Alphaproteobacteria</taxon>
        <taxon>Rhodospirillales</taxon>
        <taxon>Azospirillaceae</taxon>
        <taxon>Nitrospirillum</taxon>
    </lineage>
</organism>
<evidence type="ECO:0000256" key="1">
    <source>
        <dbReference type="ARBA" id="ARBA00009227"/>
    </source>
</evidence>
<dbReference type="RefSeq" id="WP_145753275.1">
    <property type="nucleotide sequence ID" value="NZ_VITN01000023.1"/>
</dbReference>
<dbReference type="Proteomes" id="UP000319859">
    <property type="component" value="Unassembled WGS sequence"/>
</dbReference>
<dbReference type="AlphaFoldDB" id="A0A560ETW0"/>
<dbReference type="EMBL" id="VITN01000023">
    <property type="protein sequence ID" value="TWB12816.1"/>
    <property type="molecule type" value="Genomic_DNA"/>
</dbReference>
<dbReference type="SUPFAM" id="SSF52768">
    <property type="entry name" value="Arginase/deacetylase"/>
    <property type="match status" value="1"/>
</dbReference>